<organism evidence="1 2">
    <name type="scientific">candidate division WOR-3 bacterium RBG_13_43_14</name>
    <dbReference type="NCBI Taxonomy" id="1802590"/>
    <lineage>
        <taxon>Bacteria</taxon>
        <taxon>Bacteria division WOR-3</taxon>
    </lineage>
</organism>
<evidence type="ECO:0000313" key="1">
    <source>
        <dbReference type="EMBL" id="OGC40526.1"/>
    </source>
</evidence>
<dbReference type="EMBL" id="MEUM01000124">
    <property type="protein sequence ID" value="OGC40526.1"/>
    <property type="molecule type" value="Genomic_DNA"/>
</dbReference>
<comment type="caution">
    <text evidence="1">The sequence shown here is derived from an EMBL/GenBank/DDBJ whole genome shotgun (WGS) entry which is preliminary data.</text>
</comment>
<dbReference type="AlphaFoldDB" id="A0A1F4U6F7"/>
<protein>
    <submittedName>
        <fullName evidence="1">Uncharacterized protein</fullName>
    </submittedName>
</protein>
<proteinExistence type="predicted"/>
<sequence>MVHRHAGKVIAINNTQAGWVPEHSIAIIAQCSKSVAHGYRAYANPEFKECITGCARINELA</sequence>
<reference evidence="1 2" key="1">
    <citation type="journal article" date="2016" name="Nat. Commun.">
        <title>Thousands of microbial genomes shed light on interconnected biogeochemical processes in an aquifer system.</title>
        <authorList>
            <person name="Anantharaman K."/>
            <person name="Brown C.T."/>
            <person name="Hug L.A."/>
            <person name="Sharon I."/>
            <person name="Castelle C.J."/>
            <person name="Probst A.J."/>
            <person name="Thomas B.C."/>
            <person name="Singh A."/>
            <person name="Wilkins M.J."/>
            <person name="Karaoz U."/>
            <person name="Brodie E.L."/>
            <person name="Williams K.H."/>
            <person name="Hubbard S.S."/>
            <person name="Banfield J.F."/>
        </authorList>
    </citation>
    <scope>NUCLEOTIDE SEQUENCE [LARGE SCALE GENOMIC DNA]</scope>
</reference>
<evidence type="ECO:0000313" key="2">
    <source>
        <dbReference type="Proteomes" id="UP000177025"/>
    </source>
</evidence>
<gene>
    <name evidence="1" type="ORF">A2Y85_01380</name>
</gene>
<accession>A0A1F4U6F7</accession>
<name>A0A1F4U6F7_UNCW3</name>
<dbReference type="Proteomes" id="UP000177025">
    <property type="component" value="Unassembled WGS sequence"/>
</dbReference>